<dbReference type="GO" id="GO:0008270">
    <property type="term" value="F:zinc ion binding"/>
    <property type="evidence" value="ECO:0007669"/>
    <property type="project" value="UniProtKB-KW"/>
</dbReference>
<dbReference type="InterPro" id="IPR018957">
    <property type="entry name" value="Znf_C3HC4_RING-type"/>
</dbReference>
<evidence type="ECO:0000259" key="8">
    <source>
        <dbReference type="PROSITE" id="PS50119"/>
    </source>
</evidence>
<keyword evidence="6" id="KW-0175">Coiled coil</keyword>
<evidence type="ECO:0000256" key="3">
    <source>
        <dbReference type="ARBA" id="ARBA00022771"/>
    </source>
</evidence>
<dbReference type="SMART" id="SM00336">
    <property type="entry name" value="BBOX"/>
    <property type="match status" value="1"/>
</dbReference>
<dbReference type="InterPro" id="IPR013083">
    <property type="entry name" value="Znf_RING/FYVE/PHD"/>
</dbReference>
<comment type="similarity">
    <text evidence="1">Belongs to the TRIM/RBCC family.</text>
</comment>
<evidence type="ECO:0000256" key="5">
    <source>
        <dbReference type="PROSITE-ProRule" id="PRU00024"/>
    </source>
</evidence>
<feature type="domain" description="B box-type" evidence="8">
    <location>
        <begin position="72"/>
        <end position="113"/>
    </location>
</feature>
<dbReference type="OrthoDB" id="654191at2759"/>
<evidence type="ECO:0000256" key="6">
    <source>
        <dbReference type="SAM" id="Coils"/>
    </source>
</evidence>
<dbReference type="PANTHER" id="PTHR24103">
    <property type="entry name" value="E3 UBIQUITIN-PROTEIN LIGASE TRIM"/>
    <property type="match status" value="1"/>
</dbReference>
<dbReference type="SUPFAM" id="SSF57845">
    <property type="entry name" value="B-box zinc-binding domain"/>
    <property type="match status" value="1"/>
</dbReference>
<dbReference type="AlphaFoldDB" id="A0A9Q1FNP5"/>
<dbReference type="Proteomes" id="UP001152622">
    <property type="component" value="Chromosome 4"/>
</dbReference>
<dbReference type="PROSITE" id="PS50089">
    <property type="entry name" value="ZF_RING_2"/>
    <property type="match status" value="1"/>
</dbReference>
<feature type="coiled-coil region" evidence="6">
    <location>
        <begin position="156"/>
        <end position="220"/>
    </location>
</feature>
<evidence type="ECO:0000313" key="9">
    <source>
        <dbReference type="EMBL" id="KAJ8362907.1"/>
    </source>
</evidence>
<evidence type="ECO:0000256" key="4">
    <source>
        <dbReference type="ARBA" id="ARBA00022833"/>
    </source>
</evidence>
<dbReference type="InterPro" id="IPR001841">
    <property type="entry name" value="Znf_RING"/>
</dbReference>
<keyword evidence="2" id="KW-0479">Metal-binding</keyword>
<comment type="caution">
    <text evidence="9">The sequence shown here is derived from an EMBL/GenBank/DDBJ whole genome shotgun (WGS) entry which is preliminary data.</text>
</comment>
<dbReference type="InterPro" id="IPR000315">
    <property type="entry name" value="Znf_B-box"/>
</dbReference>
<organism evidence="9 10">
    <name type="scientific">Synaphobranchus kaupii</name>
    <name type="common">Kaup's arrowtooth eel</name>
    <dbReference type="NCBI Taxonomy" id="118154"/>
    <lineage>
        <taxon>Eukaryota</taxon>
        <taxon>Metazoa</taxon>
        <taxon>Chordata</taxon>
        <taxon>Craniata</taxon>
        <taxon>Vertebrata</taxon>
        <taxon>Euteleostomi</taxon>
        <taxon>Actinopterygii</taxon>
        <taxon>Neopterygii</taxon>
        <taxon>Teleostei</taxon>
        <taxon>Anguilliformes</taxon>
        <taxon>Synaphobranchidae</taxon>
        <taxon>Synaphobranchus</taxon>
    </lineage>
</organism>
<evidence type="ECO:0000313" key="10">
    <source>
        <dbReference type="Proteomes" id="UP001152622"/>
    </source>
</evidence>
<dbReference type="SMART" id="SM00184">
    <property type="entry name" value="RING"/>
    <property type="match status" value="1"/>
</dbReference>
<dbReference type="PROSITE" id="PS50119">
    <property type="entry name" value="ZF_BBOX"/>
    <property type="match status" value="1"/>
</dbReference>
<dbReference type="Gene3D" id="3.30.40.10">
    <property type="entry name" value="Zinc/RING finger domain, C3HC4 (zinc finger)"/>
    <property type="match status" value="1"/>
</dbReference>
<gene>
    <name evidence="9" type="ORF">SKAU_G00117380</name>
</gene>
<dbReference type="Pfam" id="PF00643">
    <property type="entry name" value="zf-B_box"/>
    <property type="match status" value="1"/>
</dbReference>
<keyword evidence="3 5" id="KW-0863">Zinc-finger</keyword>
<sequence>MEEDHTLCPVCEDVACDLVVLSCGHSPCKDCLTRYWEQKNAQNCPLCWTISSGEPRPNVTIKRRPFSQDTAPPNRLCSRHGFPFSLYCVDDGQLVCPSCDLFFEHNGHEFWSVEQSAQYRKIVLRDSLNTLVMKLKGHKKLRVALNEMTQHVKSQVRQTEREIKDEFEKLHRFLREEEEARITALKEEEEQRSRMLKDRIEKIAQEMNSVLDTIRTIEQELEAEDISFLQARLNY</sequence>
<reference evidence="9" key="1">
    <citation type="journal article" date="2023" name="Science">
        <title>Genome structures resolve the early diversification of teleost fishes.</title>
        <authorList>
            <person name="Parey E."/>
            <person name="Louis A."/>
            <person name="Montfort J."/>
            <person name="Bouchez O."/>
            <person name="Roques C."/>
            <person name="Iampietro C."/>
            <person name="Lluch J."/>
            <person name="Castinel A."/>
            <person name="Donnadieu C."/>
            <person name="Desvignes T."/>
            <person name="Floi Bucao C."/>
            <person name="Jouanno E."/>
            <person name="Wen M."/>
            <person name="Mejri S."/>
            <person name="Dirks R."/>
            <person name="Jansen H."/>
            <person name="Henkel C."/>
            <person name="Chen W.J."/>
            <person name="Zahm M."/>
            <person name="Cabau C."/>
            <person name="Klopp C."/>
            <person name="Thompson A.W."/>
            <person name="Robinson-Rechavi M."/>
            <person name="Braasch I."/>
            <person name="Lecointre G."/>
            <person name="Bobe J."/>
            <person name="Postlethwait J.H."/>
            <person name="Berthelot C."/>
            <person name="Roest Crollius H."/>
            <person name="Guiguen Y."/>
        </authorList>
    </citation>
    <scope>NUCLEOTIDE SEQUENCE</scope>
    <source>
        <strain evidence="9">WJC10195</strain>
    </source>
</reference>
<proteinExistence type="inferred from homology"/>
<keyword evidence="4" id="KW-0862">Zinc</keyword>
<protein>
    <submittedName>
        <fullName evidence="9">Uncharacterized protein</fullName>
    </submittedName>
</protein>
<evidence type="ECO:0000256" key="2">
    <source>
        <dbReference type="ARBA" id="ARBA00022723"/>
    </source>
</evidence>
<keyword evidence="10" id="KW-1185">Reference proteome</keyword>
<dbReference type="Pfam" id="PF00097">
    <property type="entry name" value="zf-C3HC4"/>
    <property type="match status" value="1"/>
</dbReference>
<dbReference type="Gene3D" id="3.30.160.60">
    <property type="entry name" value="Classic Zinc Finger"/>
    <property type="match status" value="1"/>
</dbReference>
<evidence type="ECO:0000259" key="7">
    <source>
        <dbReference type="PROSITE" id="PS50089"/>
    </source>
</evidence>
<dbReference type="EMBL" id="JAINUF010000004">
    <property type="protein sequence ID" value="KAJ8362907.1"/>
    <property type="molecule type" value="Genomic_DNA"/>
</dbReference>
<dbReference type="CDD" id="cd19756">
    <property type="entry name" value="Bbox2"/>
    <property type="match status" value="1"/>
</dbReference>
<dbReference type="InterPro" id="IPR050143">
    <property type="entry name" value="TRIM/RBCC"/>
</dbReference>
<evidence type="ECO:0000256" key="1">
    <source>
        <dbReference type="ARBA" id="ARBA00008518"/>
    </source>
</evidence>
<name>A0A9Q1FNP5_SYNKA</name>
<dbReference type="SUPFAM" id="SSF57850">
    <property type="entry name" value="RING/U-box"/>
    <property type="match status" value="1"/>
</dbReference>
<feature type="domain" description="RING-type" evidence="7">
    <location>
        <begin position="8"/>
        <end position="47"/>
    </location>
</feature>
<accession>A0A9Q1FNP5</accession>